<protein>
    <recommendedName>
        <fullName evidence="2">Anti-sigma factor antagonist</fullName>
    </recommendedName>
</protein>
<sequence>MKVDISKSGAGARVRLGGSMYVEDSASVREQLIGLLEEGIIHLTIDLSGLEYVDSSGLGVLISIHKRCLQKGGKMVITGLRGMVEELFRLTRLDLVFNVSHQ</sequence>
<dbReference type="OrthoDB" id="9794628at2"/>
<dbReference type="PANTHER" id="PTHR33495">
    <property type="entry name" value="ANTI-SIGMA FACTOR ANTAGONIST TM_1081-RELATED-RELATED"/>
    <property type="match status" value="1"/>
</dbReference>
<dbReference type="GO" id="GO:0043856">
    <property type="term" value="F:anti-sigma factor antagonist activity"/>
    <property type="evidence" value="ECO:0007669"/>
    <property type="project" value="InterPro"/>
</dbReference>
<dbReference type="SUPFAM" id="SSF52091">
    <property type="entry name" value="SpoIIaa-like"/>
    <property type="match status" value="1"/>
</dbReference>
<dbReference type="AlphaFoldDB" id="A0A4R8MEP3"/>
<evidence type="ECO:0000313" key="5">
    <source>
        <dbReference type="Proteomes" id="UP000295066"/>
    </source>
</evidence>
<proteinExistence type="inferred from homology"/>
<comment type="caution">
    <text evidence="4">The sequence shown here is derived from an EMBL/GenBank/DDBJ whole genome shotgun (WGS) entry which is preliminary data.</text>
</comment>
<dbReference type="RefSeq" id="WP_133956433.1">
    <property type="nucleotide sequence ID" value="NZ_SORI01000003.1"/>
</dbReference>
<organism evidence="4 5">
    <name type="scientific">Aminivibrio pyruvatiphilus</name>
    <dbReference type="NCBI Taxonomy" id="1005740"/>
    <lineage>
        <taxon>Bacteria</taxon>
        <taxon>Thermotogati</taxon>
        <taxon>Synergistota</taxon>
        <taxon>Synergistia</taxon>
        <taxon>Synergistales</taxon>
        <taxon>Aminobacteriaceae</taxon>
        <taxon>Aminivibrio</taxon>
    </lineage>
</organism>
<gene>
    <name evidence="4" type="ORF">C8D99_10367</name>
</gene>
<comment type="similarity">
    <text evidence="1 2">Belongs to the anti-sigma-factor antagonist family.</text>
</comment>
<dbReference type="PANTHER" id="PTHR33495:SF2">
    <property type="entry name" value="ANTI-SIGMA FACTOR ANTAGONIST TM_1081-RELATED"/>
    <property type="match status" value="1"/>
</dbReference>
<reference evidence="4 5" key="1">
    <citation type="submission" date="2019-03" db="EMBL/GenBank/DDBJ databases">
        <title>Genomic Encyclopedia of Type Strains, Phase IV (KMG-IV): sequencing the most valuable type-strain genomes for metagenomic binning, comparative biology and taxonomic classification.</title>
        <authorList>
            <person name="Goeker M."/>
        </authorList>
    </citation>
    <scope>NUCLEOTIDE SEQUENCE [LARGE SCALE GENOMIC DNA]</scope>
    <source>
        <strain evidence="4 5">DSM 25964</strain>
    </source>
</reference>
<dbReference type="CDD" id="cd07043">
    <property type="entry name" value="STAS_anti-anti-sigma_factors"/>
    <property type="match status" value="1"/>
</dbReference>
<dbReference type="PROSITE" id="PS50801">
    <property type="entry name" value="STAS"/>
    <property type="match status" value="1"/>
</dbReference>
<evidence type="ECO:0000256" key="1">
    <source>
        <dbReference type="ARBA" id="ARBA00009013"/>
    </source>
</evidence>
<evidence type="ECO:0000259" key="3">
    <source>
        <dbReference type="PROSITE" id="PS50801"/>
    </source>
</evidence>
<dbReference type="Gene3D" id="3.30.750.24">
    <property type="entry name" value="STAS domain"/>
    <property type="match status" value="1"/>
</dbReference>
<dbReference type="NCBIfam" id="TIGR00377">
    <property type="entry name" value="ant_ant_sig"/>
    <property type="match status" value="1"/>
</dbReference>
<name>A0A4R8MEP3_9BACT</name>
<dbReference type="Pfam" id="PF01740">
    <property type="entry name" value="STAS"/>
    <property type="match status" value="1"/>
</dbReference>
<dbReference type="InterPro" id="IPR003658">
    <property type="entry name" value="Anti-sigma_ant"/>
</dbReference>
<keyword evidence="5" id="KW-1185">Reference proteome</keyword>
<feature type="domain" description="STAS" evidence="3">
    <location>
        <begin position="14"/>
        <end position="102"/>
    </location>
</feature>
<dbReference type="EMBL" id="SORI01000003">
    <property type="protein sequence ID" value="TDY62847.1"/>
    <property type="molecule type" value="Genomic_DNA"/>
</dbReference>
<accession>A0A4R8MEP3</accession>
<dbReference type="InterPro" id="IPR002645">
    <property type="entry name" value="STAS_dom"/>
</dbReference>
<evidence type="ECO:0000256" key="2">
    <source>
        <dbReference type="RuleBase" id="RU003749"/>
    </source>
</evidence>
<dbReference type="InterPro" id="IPR036513">
    <property type="entry name" value="STAS_dom_sf"/>
</dbReference>
<evidence type="ECO:0000313" key="4">
    <source>
        <dbReference type="EMBL" id="TDY62847.1"/>
    </source>
</evidence>
<dbReference type="Proteomes" id="UP000295066">
    <property type="component" value="Unassembled WGS sequence"/>
</dbReference>